<accession>A0A8S5TQS5</accession>
<dbReference type="InterPro" id="IPR016181">
    <property type="entry name" value="Acyl_CoA_acyltransferase"/>
</dbReference>
<dbReference type="Gene3D" id="3.40.630.30">
    <property type="match status" value="1"/>
</dbReference>
<dbReference type="EMBL" id="BK032878">
    <property type="protein sequence ID" value="DAF65467.1"/>
    <property type="molecule type" value="Genomic_DNA"/>
</dbReference>
<dbReference type="SUPFAM" id="SSF55729">
    <property type="entry name" value="Acyl-CoA N-acyltransferases (Nat)"/>
    <property type="match status" value="1"/>
</dbReference>
<protein>
    <submittedName>
        <fullName evidence="1">Spermidine N1-acetyltransferase and beta, TRANSFERASE</fullName>
    </submittedName>
</protein>
<name>A0A8S5TQS5_9CAUD</name>
<evidence type="ECO:0000313" key="1">
    <source>
        <dbReference type="EMBL" id="DAF65467.1"/>
    </source>
</evidence>
<organism evidence="1">
    <name type="scientific">Siphoviridae sp. ctbbV81</name>
    <dbReference type="NCBI Taxonomy" id="2827900"/>
    <lineage>
        <taxon>Viruses</taxon>
        <taxon>Duplodnaviria</taxon>
        <taxon>Heunggongvirae</taxon>
        <taxon>Uroviricota</taxon>
        <taxon>Caudoviricetes</taxon>
    </lineage>
</organism>
<reference evidence="1" key="1">
    <citation type="journal article" date="2021" name="Proc. Natl. Acad. Sci. U.S.A.">
        <title>A Catalog of Tens of Thousands of Viruses from Human Metagenomes Reveals Hidden Associations with Chronic Diseases.</title>
        <authorList>
            <person name="Tisza M.J."/>
            <person name="Buck C.B."/>
        </authorList>
    </citation>
    <scope>NUCLEOTIDE SEQUENCE</scope>
    <source>
        <strain evidence="1">CtbbV81</strain>
    </source>
</reference>
<sequence length="138" mass="16028">MYYSGWSGVEEPDIPNNNYDSHHFVSVDNDGNMLGYISYSISFVTMSADRFGAISFDKGNVLFAKDLYQVIYDIFEKYHLNRLCWSCIADNPAIRGYRNFIKKHGGKECAYHRQICKLMDGKLHDDVEFEILASEFKR</sequence>
<proteinExistence type="predicted"/>